<dbReference type="RefSeq" id="WP_064568059.1">
    <property type="nucleotide sequence ID" value="NZ_CP014007.2"/>
</dbReference>
<keyword evidence="4" id="KW-1185">Reference proteome</keyword>
<reference evidence="3 5" key="1">
    <citation type="submission" date="2016-10" db="EMBL/GenBank/DDBJ databases">
        <authorList>
            <person name="Varghese N."/>
            <person name="Submissions S."/>
        </authorList>
    </citation>
    <scope>NUCLEOTIDE SEQUENCE [LARGE SCALE GENOMIC DNA]</scope>
    <source>
        <strain evidence="3 5">CGMCC 1.7012</strain>
    </source>
</reference>
<dbReference type="Proteomes" id="UP000182314">
    <property type="component" value="Unassembled WGS sequence"/>
</dbReference>
<evidence type="ECO:0000313" key="5">
    <source>
        <dbReference type="Proteomes" id="UP000182314"/>
    </source>
</evidence>
<reference evidence="2 4" key="2">
    <citation type="submission" date="2021-03" db="EMBL/GenBank/DDBJ databases">
        <authorList>
            <person name="Li Y."/>
            <person name="Li S."/>
            <person name="Chen M."/>
            <person name="Peng G."/>
            <person name="Tan Z."/>
            <person name="An Q."/>
        </authorList>
    </citation>
    <scope>NUCLEOTIDE SEQUENCE [LARGE SCALE GENOMIC DNA]</scope>
    <source>
        <strain evidence="2 4">Ola 51</strain>
    </source>
</reference>
<organism evidence="3 5">
    <name type="scientific">Kosakonia oryzae</name>
    <dbReference type="NCBI Taxonomy" id="497725"/>
    <lineage>
        <taxon>Bacteria</taxon>
        <taxon>Pseudomonadati</taxon>
        <taxon>Pseudomonadota</taxon>
        <taxon>Gammaproteobacteria</taxon>
        <taxon>Enterobacterales</taxon>
        <taxon>Enterobacteriaceae</taxon>
        <taxon>Kosakonia</taxon>
    </lineage>
</organism>
<feature type="signal peptide" evidence="1">
    <location>
        <begin position="1"/>
        <end position="22"/>
    </location>
</feature>
<dbReference type="EMBL" id="FOKO01000001">
    <property type="protein sequence ID" value="SFB72501.1"/>
    <property type="molecule type" value="Genomic_DNA"/>
</dbReference>
<accession>A0AA94KNW1</accession>
<name>A0AA94KNW1_9ENTR</name>
<proteinExistence type="predicted"/>
<protein>
    <submittedName>
        <fullName evidence="3">Uncharacterized protein</fullName>
    </submittedName>
</protein>
<dbReference type="Proteomes" id="UP000078227">
    <property type="component" value="Chromosome"/>
</dbReference>
<dbReference type="EMBL" id="CP014007">
    <property type="protein sequence ID" value="ANI84051.1"/>
    <property type="molecule type" value="Genomic_DNA"/>
</dbReference>
<evidence type="ECO:0000313" key="3">
    <source>
        <dbReference type="EMBL" id="SFB72501.1"/>
    </source>
</evidence>
<evidence type="ECO:0000256" key="1">
    <source>
        <dbReference type="SAM" id="SignalP"/>
    </source>
</evidence>
<dbReference type="AlphaFoldDB" id="A0AA94KNW1"/>
<gene>
    <name evidence="2" type="ORF">AWR26_18555</name>
    <name evidence="3" type="ORF">SAMN05216286_0514</name>
</gene>
<evidence type="ECO:0000313" key="4">
    <source>
        <dbReference type="Proteomes" id="UP000078227"/>
    </source>
</evidence>
<keyword evidence="1" id="KW-0732">Signal</keyword>
<dbReference type="KEGG" id="kor:AWR26_18555"/>
<evidence type="ECO:0000313" key="2">
    <source>
        <dbReference type="EMBL" id="ANI84051.1"/>
    </source>
</evidence>
<sequence>MKKFLLSVAVSVAITMPGLVHAEETATINQVVRPEVAERVKAYEGAEGVIVWTLRYGKPEEKKLIVQVTDIDHPWNKKIHVMNVDDVGAKKYVYTLVDGKKFTVLFFNSNGWGELNLPGENKAIPIYYSKAYSSAGNAQAFLTDYLESEK</sequence>
<feature type="chain" id="PRO_5041689899" evidence="1">
    <location>
        <begin position="23"/>
        <end position="150"/>
    </location>
</feature>